<dbReference type="Proteomes" id="UP001732700">
    <property type="component" value="Chromosome 1D"/>
</dbReference>
<evidence type="ECO:0000313" key="2">
    <source>
        <dbReference type="Proteomes" id="UP001732700"/>
    </source>
</evidence>
<sequence>MAAAGALAIVLVALIASTVADSSPDAVALQALRSGLQDPDGALKNWDPDLVDPCTWFHITCDDNLRVTRIDLGSSNLSGPLSPELAKLDQLQYMEFWGNNIQGTIPEEFGDLKNLISLDLYNNSISGRIPASLGNLSNLKFLRLDHNRLTGPIPRELAGLFQIVVMDLSNNDLSGTIPTTRVFQNIPPGCFANNPRLRGPGQQQGGGTDC</sequence>
<protein>
    <submittedName>
        <fullName evidence="1">Uncharacterized protein</fullName>
    </submittedName>
</protein>
<reference evidence="1" key="2">
    <citation type="submission" date="2025-09" db="UniProtKB">
        <authorList>
            <consortium name="EnsemblPlants"/>
        </authorList>
    </citation>
    <scope>IDENTIFICATION</scope>
</reference>
<keyword evidence="2" id="KW-1185">Reference proteome</keyword>
<name>A0ACD5U306_AVESA</name>
<reference evidence="1" key="1">
    <citation type="submission" date="2021-05" db="EMBL/GenBank/DDBJ databases">
        <authorList>
            <person name="Scholz U."/>
            <person name="Mascher M."/>
            <person name="Fiebig A."/>
        </authorList>
    </citation>
    <scope>NUCLEOTIDE SEQUENCE [LARGE SCALE GENOMIC DNA]</scope>
</reference>
<organism evidence="1 2">
    <name type="scientific">Avena sativa</name>
    <name type="common">Oat</name>
    <dbReference type="NCBI Taxonomy" id="4498"/>
    <lineage>
        <taxon>Eukaryota</taxon>
        <taxon>Viridiplantae</taxon>
        <taxon>Streptophyta</taxon>
        <taxon>Embryophyta</taxon>
        <taxon>Tracheophyta</taxon>
        <taxon>Spermatophyta</taxon>
        <taxon>Magnoliopsida</taxon>
        <taxon>Liliopsida</taxon>
        <taxon>Poales</taxon>
        <taxon>Poaceae</taxon>
        <taxon>BOP clade</taxon>
        <taxon>Pooideae</taxon>
        <taxon>Poodae</taxon>
        <taxon>Poeae</taxon>
        <taxon>Poeae Chloroplast Group 1 (Aveneae type)</taxon>
        <taxon>Aveninae</taxon>
        <taxon>Avena</taxon>
    </lineage>
</organism>
<dbReference type="EnsemblPlants" id="AVESA.00010b.r2.1DG0168300.1">
    <property type="protein sequence ID" value="AVESA.00010b.r2.1DG0168300.1.CDS"/>
    <property type="gene ID" value="AVESA.00010b.r2.1DG0168300"/>
</dbReference>
<accession>A0ACD5U306</accession>
<evidence type="ECO:0000313" key="1">
    <source>
        <dbReference type="EnsemblPlants" id="AVESA.00010b.r2.1DG0168300.1.CDS"/>
    </source>
</evidence>
<proteinExistence type="predicted"/>